<protein>
    <submittedName>
        <fullName evidence="1">Uncharacterized protein</fullName>
    </submittedName>
</protein>
<dbReference type="RefSeq" id="WP_281105245.1">
    <property type="nucleotide sequence ID" value="NZ_JAOPMH010000001.1"/>
</dbReference>
<evidence type="ECO:0000313" key="1">
    <source>
        <dbReference type="EMBL" id="MDH7889050.1"/>
    </source>
</evidence>
<sequence>MNPSELEIPDEWFGLYLPALRDWPAFPNVSHRTLQVDGRKWEPRLVSERARRLADENAARRLLSGWPYGW</sequence>
<accession>A0AA43P5M5</accession>
<reference evidence="1" key="1">
    <citation type="submission" date="2022-09" db="EMBL/GenBank/DDBJ databases">
        <authorList>
            <person name="Orihara K."/>
        </authorList>
    </citation>
    <scope>NUCLEOTIDE SEQUENCE</scope>
    <source>
        <strain evidence="1">YIT 13062</strain>
    </source>
</reference>
<organism evidence="1 2">
    <name type="scientific">Bifidobacterium catenulatum subsp. kashiwanohense</name>
    <dbReference type="NCBI Taxonomy" id="630129"/>
    <lineage>
        <taxon>Bacteria</taxon>
        <taxon>Bacillati</taxon>
        <taxon>Actinomycetota</taxon>
        <taxon>Actinomycetes</taxon>
        <taxon>Bifidobacteriales</taxon>
        <taxon>Bifidobacteriaceae</taxon>
        <taxon>Bifidobacterium</taxon>
    </lineage>
</organism>
<reference evidence="1" key="2">
    <citation type="journal article" date="2023" name="Gut Microbes">
        <title>Characterization of Bifidobacterium kashiwanohense that utilizes both milk- and plant-derived oligosaccharides.</title>
        <authorList>
            <person name="Orihara K."/>
            <person name="Yahagi K."/>
            <person name="Saito Y."/>
            <person name="Watanabe Y."/>
            <person name="Sasai T."/>
            <person name="Hara T."/>
            <person name="Tsukuda N."/>
            <person name="Oki K."/>
            <person name="Fujimoto J."/>
            <person name="Matsuki T."/>
        </authorList>
    </citation>
    <scope>NUCLEOTIDE SEQUENCE</scope>
    <source>
        <strain evidence="1">YIT 13062</strain>
    </source>
</reference>
<dbReference type="Proteomes" id="UP001161916">
    <property type="component" value="Unassembled WGS sequence"/>
</dbReference>
<dbReference type="EMBL" id="JAOPMH010000001">
    <property type="protein sequence ID" value="MDH7889050.1"/>
    <property type="molecule type" value="Genomic_DNA"/>
</dbReference>
<proteinExistence type="predicted"/>
<gene>
    <name evidence="1" type="ORF">OB951_00195</name>
</gene>
<dbReference type="AlphaFoldDB" id="A0AA43P5M5"/>
<name>A0AA43P5M5_9BIFI</name>
<comment type="caution">
    <text evidence="1">The sequence shown here is derived from an EMBL/GenBank/DDBJ whole genome shotgun (WGS) entry which is preliminary data.</text>
</comment>
<evidence type="ECO:0000313" key="2">
    <source>
        <dbReference type="Proteomes" id="UP001161916"/>
    </source>
</evidence>